<name>A0A139HR09_9PEZI</name>
<dbReference type="OrthoDB" id="410198at2759"/>
<dbReference type="InterPro" id="IPR052523">
    <property type="entry name" value="Trichothecene_AcTrans"/>
</dbReference>
<sequence length="274" mass="30300">MHGTSGGKSEEVVESFHSVCSEYKQKHLGQKPDLLLQVLATRPGQGSKGVGALAMELGCDKADELGLPACLEGSLMGLGLYKNRKFDVVDELPWDARSFGYSDSLTHLCIYNIIYTHEPLMSQPPSRHQRDAKRGNWAPVDSLILHLDSEPALVLETTNLPSNRKFLPFPPLKIGSGHLEASFCIGKSSGYNSSTFAEPFLKLVSRSQALSSFWDGFRHSSTFCIILKGDDNEARILDLLFRFWPRVCKDSPFALLSSFSSPTNGLPSVVRVYF</sequence>
<organism evidence="1 2">
    <name type="scientific">Pseudocercospora eumusae</name>
    <dbReference type="NCBI Taxonomy" id="321146"/>
    <lineage>
        <taxon>Eukaryota</taxon>
        <taxon>Fungi</taxon>
        <taxon>Dikarya</taxon>
        <taxon>Ascomycota</taxon>
        <taxon>Pezizomycotina</taxon>
        <taxon>Dothideomycetes</taxon>
        <taxon>Dothideomycetidae</taxon>
        <taxon>Mycosphaerellales</taxon>
        <taxon>Mycosphaerellaceae</taxon>
        <taxon>Pseudocercospora</taxon>
    </lineage>
</organism>
<dbReference type="STRING" id="321146.A0A139HR09"/>
<evidence type="ECO:0000313" key="1">
    <source>
        <dbReference type="EMBL" id="KXT04812.1"/>
    </source>
</evidence>
<evidence type="ECO:0000313" key="2">
    <source>
        <dbReference type="Proteomes" id="UP000070133"/>
    </source>
</evidence>
<proteinExistence type="predicted"/>
<comment type="caution">
    <text evidence="1">The sequence shown here is derived from an EMBL/GenBank/DDBJ whole genome shotgun (WGS) entry which is preliminary data.</text>
</comment>
<protein>
    <recommendedName>
        <fullName evidence="3">N-acetyltransferase domain-containing protein</fullName>
    </recommendedName>
</protein>
<keyword evidence="2" id="KW-1185">Reference proteome</keyword>
<dbReference type="EMBL" id="LFZN01000018">
    <property type="protein sequence ID" value="KXT04812.1"/>
    <property type="molecule type" value="Genomic_DNA"/>
</dbReference>
<reference evidence="1 2" key="1">
    <citation type="submission" date="2015-07" db="EMBL/GenBank/DDBJ databases">
        <title>Comparative genomics of the Sigatoka disease complex on banana suggests a link between parallel evolutionary changes in Pseudocercospora fijiensis and Pseudocercospora eumusae and increased virulence on the banana host.</title>
        <authorList>
            <person name="Chang T.-C."/>
            <person name="Salvucci A."/>
            <person name="Crous P.W."/>
            <person name="Stergiopoulos I."/>
        </authorList>
    </citation>
    <scope>NUCLEOTIDE SEQUENCE [LARGE SCALE GENOMIC DNA]</scope>
    <source>
        <strain evidence="1 2">CBS 114824</strain>
    </source>
</reference>
<dbReference type="Proteomes" id="UP000070133">
    <property type="component" value="Unassembled WGS sequence"/>
</dbReference>
<dbReference type="AlphaFoldDB" id="A0A139HR09"/>
<dbReference type="PANTHER" id="PTHR42791">
    <property type="entry name" value="GNAT FAMILY ACETYLTRANSFERASE"/>
    <property type="match status" value="1"/>
</dbReference>
<accession>A0A139HR09</accession>
<dbReference type="Gene3D" id="3.40.630.30">
    <property type="match status" value="1"/>
</dbReference>
<evidence type="ECO:0008006" key="3">
    <source>
        <dbReference type="Google" id="ProtNLM"/>
    </source>
</evidence>
<dbReference type="PANTHER" id="PTHR42791:SF14">
    <property type="entry name" value="N-ACETYLTRANSFERASE DOMAIN-CONTAINING PROTEIN"/>
    <property type="match status" value="1"/>
</dbReference>
<gene>
    <name evidence="1" type="ORF">AC578_9752</name>
</gene>